<comment type="caution">
    <text evidence="1">The sequence shown here is derived from an EMBL/GenBank/DDBJ whole genome shotgun (WGS) entry which is preliminary data.</text>
</comment>
<gene>
    <name evidence="1" type="ORF">V1525DRAFT_163010</name>
</gene>
<name>A0ACC3T0C8_LIPKO</name>
<evidence type="ECO:0000313" key="2">
    <source>
        <dbReference type="Proteomes" id="UP001433508"/>
    </source>
</evidence>
<reference evidence="2" key="1">
    <citation type="journal article" date="2024" name="Front. Bioeng. Biotechnol.">
        <title>Genome-scale model development and genomic sequencing of the oleaginous clade Lipomyces.</title>
        <authorList>
            <person name="Czajka J.J."/>
            <person name="Han Y."/>
            <person name="Kim J."/>
            <person name="Mondo S.J."/>
            <person name="Hofstad B.A."/>
            <person name="Robles A."/>
            <person name="Haridas S."/>
            <person name="Riley R."/>
            <person name="LaButti K."/>
            <person name="Pangilinan J."/>
            <person name="Andreopoulos W."/>
            <person name="Lipzen A."/>
            <person name="Yan J."/>
            <person name="Wang M."/>
            <person name="Ng V."/>
            <person name="Grigoriev I.V."/>
            <person name="Spatafora J.W."/>
            <person name="Magnuson J.K."/>
            <person name="Baker S.E."/>
            <person name="Pomraning K.R."/>
        </authorList>
    </citation>
    <scope>NUCLEOTIDE SEQUENCE [LARGE SCALE GENOMIC DNA]</scope>
    <source>
        <strain evidence="2">CBS 7786</strain>
    </source>
</reference>
<organism evidence="1 2">
    <name type="scientific">Lipomyces kononenkoae</name>
    <name type="common">Yeast</name>
    <dbReference type="NCBI Taxonomy" id="34357"/>
    <lineage>
        <taxon>Eukaryota</taxon>
        <taxon>Fungi</taxon>
        <taxon>Dikarya</taxon>
        <taxon>Ascomycota</taxon>
        <taxon>Saccharomycotina</taxon>
        <taxon>Lipomycetes</taxon>
        <taxon>Lipomycetales</taxon>
        <taxon>Lipomycetaceae</taxon>
        <taxon>Lipomyces</taxon>
    </lineage>
</organism>
<evidence type="ECO:0000313" key="1">
    <source>
        <dbReference type="EMBL" id="KAK9237338.1"/>
    </source>
</evidence>
<sequence length="560" mass="63186">MFSLLRAIVGYTVPPTFLIVLLWVAGKLFQRSITPSDVPWLFRKKGVLAQGLERLLAIDSTRSMHDGYTKYAKNEQPFILPSALEGDQVLIPKEYVGSILHRKEGDVSFKAHLDELFQIKYTSLPYLYEIYDIVVKLISKDMTKLLENRLVAEALSKEARACLIELWGEDTENWIEMPLNSTLEKMTGRLINLLAVGPENCKNEALLEDVISCSNTVVIGSTIIKLFPNFLRPPIIELKMAEHLRTIDPASNQSEKPESIGTFLDIMIDNTFKAKAKTVLGRRPEDLAYSMFMMTFPGVHSSGVSGSSCILDLLSCPPEHEVLEVLREEVQEISSRCQGTWTAEDLRDAQLLDSAIKEGLRLNGLNAIAPARMVSNPDGTTLPNGVHLPYGTHIGIPQWAIHRDDDIYPNPEQYNPWRFSSDNNSAEWKRQNDMTTVSETYLAFGYGRRTCAGRYIFAHIFKLLMAEILLNYDIKPIGSRPKVERWGGFQVPSSTFTVTSETATNSRCFHFFATDGRIARTCHVPCGGSILLLYLMLIRSLIQRKCFRDGTRVNHAFAWL</sequence>
<accession>A0ACC3T0C8</accession>
<protein>
    <submittedName>
        <fullName evidence="1">Cytochrome P450</fullName>
    </submittedName>
</protein>
<proteinExistence type="predicted"/>
<dbReference type="EMBL" id="MU971370">
    <property type="protein sequence ID" value="KAK9237338.1"/>
    <property type="molecule type" value="Genomic_DNA"/>
</dbReference>
<keyword evidence="2" id="KW-1185">Reference proteome</keyword>
<dbReference type="Proteomes" id="UP001433508">
    <property type="component" value="Unassembled WGS sequence"/>
</dbReference>